<dbReference type="Proteomes" id="UP000638353">
    <property type="component" value="Unassembled WGS sequence"/>
</dbReference>
<dbReference type="SUPFAM" id="SSF56214">
    <property type="entry name" value="4'-phosphopantetheinyl transferase"/>
    <property type="match status" value="2"/>
</dbReference>
<evidence type="ECO:0000256" key="3">
    <source>
        <dbReference type="PIRSR" id="PIRSR603542-2"/>
    </source>
</evidence>
<evidence type="ECO:0000256" key="2">
    <source>
        <dbReference type="PIRSR" id="PIRSR603542-1"/>
    </source>
</evidence>
<gene>
    <name evidence="6" type="ORF">GCM10010334_71720</name>
</gene>
<dbReference type="PRINTS" id="PR01399">
    <property type="entry name" value="ENTSNTHTASED"/>
</dbReference>
<dbReference type="GO" id="GO:0005886">
    <property type="term" value="C:plasma membrane"/>
    <property type="evidence" value="ECO:0007669"/>
    <property type="project" value="TreeGrafter"/>
</dbReference>
<keyword evidence="3" id="KW-0460">Magnesium</keyword>
<dbReference type="InterPro" id="IPR003542">
    <property type="entry name" value="Enbac_synth_compD-like"/>
</dbReference>
<evidence type="ECO:0000313" key="7">
    <source>
        <dbReference type="Proteomes" id="UP000638353"/>
    </source>
</evidence>
<dbReference type="Pfam" id="PF17837">
    <property type="entry name" value="4PPT_N"/>
    <property type="match status" value="1"/>
</dbReference>
<feature type="binding site" evidence="2">
    <location>
        <position position="39"/>
    </location>
    <ligand>
        <name>CoA</name>
        <dbReference type="ChEBI" id="CHEBI:57287"/>
    </ligand>
</feature>
<protein>
    <submittedName>
        <fullName evidence="6">4'-phosphopantetheinyl transferase</fullName>
    </submittedName>
</protein>
<keyword evidence="3" id="KW-0479">Metal-binding</keyword>
<feature type="binding site" evidence="3">
    <location>
        <position position="106"/>
    </location>
    <ligand>
        <name>Mg(2+)</name>
        <dbReference type="ChEBI" id="CHEBI:18420"/>
    </ligand>
</feature>
<feature type="binding site" evidence="2">
    <location>
        <position position="47"/>
    </location>
    <ligand>
        <name>CoA</name>
        <dbReference type="ChEBI" id="CHEBI:57287"/>
    </ligand>
</feature>
<dbReference type="AlphaFoldDB" id="A0A918X678"/>
<dbReference type="InterPro" id="IPR008278">
    <property type="entry name" value="4-PPantetheinyl_Trfase_dom"/>
</dbReference>
<dbReference type="PANTHER" id="PTHR38096">
    <property type="entry name" value="ENTEROBACTIN SYNTHASE COMPONENT D"/>
    <property type="match status" value="1"/>
</dbReference>
<feature type="domain" description="4'-phosphopantetheinyl transferase" evidence="4">
    <location>
        <begin position="102"/>
        <end position="176"/>
    </location>
</feature>
<evidence type="ECO:0000259" key="4">
    <source>
        <dbReference type="Pfam" id="PF01648"/>
    </source>
</evidence>
<feature type="binding site" evidence="2">
    <location>
        <position position="154"/>
    </location>
    <ligand>
        <name>CoA</name>
        <dbReference type="ChEBI" id="CHEBI:57287"/>
    </ligand>
</feature>
<reference evidence="6" key="2">
    <citation type="submission" date="2020-09" db="EMBL/GenBank/DDBJ databases">
        <authorList>
            <person name="Sun Q."/>
            <person name="Ohkuma M."/>
        </authorList>
    </citation>
    <scope>NUCLEOTIDE SEQUENCE</scope>
    <source>
        <strain evidence="6">JCM 4637</strain>
    </source>
</reference>
<dbReference type="GO" id="GO:0008897">
    <property type="term" value="F:holo-[acyl-carrier-protein] synthase activity"/>
    <property type="evidence" value="ECO:0007669"/>
    <property type="project" value="InterPro"/>
</dbReference>
<dbReference type="InterPro" id="IPR037143">
    <property type="entry name" value="4-PPantetheinyl_Trfase_dom_sf"/>
</dbReference>
<feature type="binding site" evidence="3">
    <location>
        <position position="105"/>
    </location>
    <ligand>
        <name>Mg(2+)</name>
        <dbReference type="ChEBI" id="CHEBI:18420"/>
    </ligand>
</feature>
<dbReference type="GO" id="GO:0000287">
    <property type="term" value="F:magnesium ion binding"/>
    <property type="evidence" value="ECO:0007669"/>
    <property type="project" value="InterPro"/>
</dbReference>
<feature type="binding site" evidence="2">
    <location>
        <position position="164"/>
    </location>
    <ligand>
        <name>CoA</name>
        <dbReference type="ChEBI" id="CHEBI:57287"/>
    </ligand>
</feature>
<dbReference type="GO" id="GO:0009239">
    <property type="term" value="P:enterobactin biosynthetic process"/>
    <property type="evidence" value="ECO:0007669"/>
    <property type="project" value="InterPro"/>
</dbReference>
<feature type="binding site" evidence="2">
    <location>
        <position position="150"/>
    </location>
    <ligand>
        <name>CoA</name>
        <dbReference type="ChEBI" id="CHEBI:57287"/>
    </ligand>
</feature>
<dbReference type="GO" id="GO:0009366">
    <property type="term" value="C:enterobactin synthetase complex"/>
    <property type="evidence" value="ECO:0007669"/>
    <property type="project" value="InterPro"/>
</dbReference>
<dbReference type="EMBL" id="BMVC01000019">
    <property type="protein sequence ID" value="GHD13479.1"/>
    <property type="molecule type" value="Genomic_DNA"/>
</dbReference>
<feature type="binding site" evidence="3">
    <location>
        <position position="107"/>
    </location>
    <ligand>
        <name>Mg(2+)</name>
        <dbReference type="ChEBI" id="CHEBI:18420"/>
    </ligand>
</feature>
<reference evidence="6" key="1">
    <citation type="journal article" date="2014" name="Int. J. Syst. Evol. Microbiol.">
        <title>Complete genome sequence of Corynebacterium casei LMG S-19264T (=DSM 44701T), isolated from a smear-ripened cheese.</title>
        <authorList>
            <consortium name="US DOE Joint Genome Institute (JGI-PGF)"/>
            <person name="Walter F."/>
            <person name="Albersmeier A."/>
            <person name="Kalinowski J."/>
            <person name="Ruckert C."/>
        </authorList>
    </citation>
    <scope>NUCLEOTIDE SEQUENCE</scope>
    <source>
        <strain evidence="6">JCM 4637</strain>
    </source>
</reference>
<feature type="binding site" evidence="2">
    <location>
        <position position="105"/>
    </location>
    <ligand>
        <name>CoA</name>
        <dbReference type="ChEBI" id="CHEBI:57287"/>
    </ligand>
</feature>
<dbReference type="InterPro" id="IPR041354">
    <property type="entry name" value="4PPT_N"/>
</dbReference>
<comment type="caution">
    <text evidence="6">The sequence shown here is derived from an EMBL/GenBank/DDBJ whole genome shotgun (WGS) entry which is preliminary data.</text>
</comment>
<organism evidence="6 7">
    <name type="scientific">Streptomyces finlayi</name>
    <dbReference type="NCBI Taxonomy" id="67296"/>
    <lineage>
        <taxon>Bacteria</taxon>
        <taxon>Bacillati</taxon>
        <taxon>Actinomycetota</taxon>
        <taxon>Actinomycetes</taxon>
        <taxon>Kitasatosporales</taxon>
        <taxon>Streptomycetaceae</taxon>
        <taxon>Streptomyces</taxon>
    </lineage>
</organism>
<name>A0A918X678_9ACTN</name>
<proteinExistence type="predicted"/>
<accession>A0A918X678</accession>
<sequence>MIERILPGSAVGVETFGDLPEALLHPLEALVVRQATTARRSEFSTGRWCAKQALVKLRVPEAPLLPGRHHAPCWPTGVVGSITHCAGYRAAAVARSSDVRMLGVDAEPHAPLPAGVLESIALPEEQAMVCELDSVAPGVHWDRLLFSLKETVYKAWYPATSRRLEFEDARISINAPTSTYSARVLVPSPLRQAGRPLDRLNGRWLVSDGLLVAALAVPAEYAGRAAGTCGTGCSRHTPAATT</sequence>
<feature type="domain" description="4'-phosphopantetheinyl transferase N-terminal" evidence="5">
    <location>
        <begin position="29"/>
        <end position="94"/>
    </location>
</feature>
<evidence type="ECO:0000259" key="5">
    <source>
        <dbReference type="Pfam" id="PF17837"/>
    </source>
</evidence>
<evidence type="ECO:0000256" key="1">
    <source>
        <dbReference type="ARBA" id="ARBA00022679"/>
    </source>
</evidence>
<dbReference type="PANTHER" id="PTHR38096:SF1">
    <property type="entry name" value="ENTEROBACTIN SYNTHASE COMPONENT D"/>
    <property type="match status" value="1"/>
</dbReference>
<evidence type="ECO:0000313" key="6">
    <source>
        <dbReference type="EMBL" id="GHD13479.1"/>
    </source>
</evidence>
<keyword evidence="1 6" id="KW-0808">Transferase</keyword>
<comment type="cofactor">
    <cofactor evidence="3">
        <name>Mg(2+)</name>
        <dbReference type="ChEBI" id="CHEBI:18420"/>
    </cofactor>
</comment>
<dbReference type="RefSeq" id="WP_189827946.1">
    <property type="nucleotide sequence ID" value="NZ_BMVC01000019.1"/>
</dbReference>
<feature type="binding site" evidence="2">
    <location>
        <begin position="83"/>
        <end position="84"/>
    </location>
    <ligand>
        <name>CoA</name>
        <dbReference type="ChEBI" id="CHEBI:57287"/>
    </ligand>
</feature>
<dbReference type="Pfam" id="PF01648">
    <property type="entry name" value="ACPS"/>
    <property type="match status" value="1"/>
</dbReference>